<dbReference type="InterPro" id="IPR029226">
    <property type="entry name" value="Ecp2-like"/>
</dbReference>
<comment type="caution">
    <text evidence="3">The sequence shown here is derived from an EMBL/GenBank/DDBJ whole genome shotgun (WGS) entry which is preliminary data.</text>
</comment>
<evidence type="ECO:0000256" key="1">
    <source>
        <dbReference type="SAM" id="SignalP"/>
    </source>
</evidence>
<reference evidence="3" key="1">
    <citation type="journal article" date="2023" name="IMA Fungus">
        <title>Comparative genomic study of the Penicillium genus elucidates a diverse pangenome and 15 lateral gene transfer events.</title>
        <authorList>
            <person name="Petersen C."/>
            <person name="Sorensen T."/>
            <person name="Nielsen M.R."/>
            <person name="Sondergaard T.E."/>
            <person name="Sorensen J.L."/>
            <person name="Fitzpatrick D.A."/>
            <person name="Frisvad J.C."/>
            <person name="Nielsen K.L."/>
        </authorList>
    </citation>
    <scope>NUCLEOTIDE SEQUENCE</scope>
    <source>
        <strain evidence="3">IBT 15450</strain>
    </source>
</reference>
<organism evidence="3 4">
    <name type="scientific">Penicillium canescens</name>
    <dbReference type="NCBI Taxonomy" id="5083"/>
    <lineage>
        <taxon>Eukaryota</taxon>
        <taxon>Fungi</taxon>
        <taxon>Dikarya</taxon>
        <taxon>Ascomycota</taxon>
        <taxon>Pezizomycotina</taxon>
        <taxon>Eurotiomycetes</taxon>
        <taxon>Eurotiomycetidae</taxon>
        <taxon>Eurotiales</taxon>
        <taxon>Aspergillaceae</taxon>
        <taxon>Penicillium</taxon>
    </lineage>
</organism>
<dbReference type="Proteomes" id="UP001219568">
    <property type="component" value="Unassembled WGS sequence"/>
</dbReference>
<name>A0AAD6I9X3_PENCN</name>
<evidence type="ECO:0000313" key="4">
    <source>
        <dbReference type="Proteomes" id="UP001219568"/>
    </source>
</evidence>
<dbReference type="Pfam" id="PF14856">
    <property type="entry name" value="Hce2"/>
    <property type="match status" value="1"/>
</dbReference>
<keyword evidence="4" id="KW-1185">Reference proteome</keyword>
<reference evidence="3" key="2">
    <citation type="submission" date="2023-01" db="EMBL/GenBank/DDBJ databases">
        <authorList>
            <person name="Petersen C."/>
        </authorList>
    </citation>
    <scope>NUCLEOTIDE SEQUENCE</scope>
    <source>
        <strain evidence="3">IBT 15450</strain>
    </source>
</reference>
<feature type="domain" description="Ecp2 effector protein-like" evidence="2">
    <location>
        <begin position="59"/>
        <end position="154"/>
    </location>
</feature>
<feature type="chain" id="PRO_5042160415" evidence="1">
    <location>
        <begin position="19"/>
        <end position="173"/>
    </location>
</feature>
<sequence>MRVSIAAIFAAGLALTQGAPVDPNATVYLTPDAEKAITGQSPNPNVVFSVLEANNMVNDCGDSTFINQSSGGSPLISDCQQITRNIANGGTWEVEDFGGQHQLVQYGTCAFGVTGDKSINGFYVGNSDIIDLINSSISLFAWEGLVGAKGVMGCQSLTGLVGGATVTWGLYHT</sequence>
<gene>
    <name evidence="3" type="ORF">N7460_007399</name>
</gene>
<proteinExistence type="predicted"/>
<keyword evidence="1" id="KW-0732">Signal</keyword>
<accession>A0AAD6I9X3</accession>
<feature type="signal peptide" evidence="1">
    <location>
        <begin position="1"/>
        <end position="18"/>
    </location>
</feature>
<dbReference type="AlphaFoldDB" id="A0AAD6I9X3"/>
<evidence type="ECO:0000313" key="3">
    <source>
        <dbReference type="EMBL" id="KAJ6038682.1"/>
    </source>
</evidence>
<dbReference type="EMBL" id="JAQJZL010000008">
    <property type="protein sequence ID" value="KAJ6038682.1"/>
    <property type="molecule type" value="Genomic_DNA"/>
</dbReference>
<evidence type="ECO:0000259" key="2">
    <source>
        <dbReference type="Pfam" id="PF14856"/>
    </source>
</evidence>
<protein>
    <submittedName>
        <fullName evidence="3">Necrosis-inducing factor-domain-containing protein</fullName>
    </submittedName>
</protein>